<evidence type="ECO:0000313" key="2">
    <source>
        <dbReference type="Proteomes" id="UP000189703"/>
    </source>
</evidence>
<dbReference type="STRING" id="4432.A0A1U8A0D8"/>
<feature type="compositionally biased region" description="Low complexity" evidence="1">
    <location>
        <begin position="23"/>
        <end position="40"/>
    </location>
</feature>
<dbReference type="RefSeq" id="XP_010260341.1">
    <property type="nucleotide sequence ID" value="XM_010262039.2"/>
</dbReference>
<feature type="compositionally biased region" description="Polar residues" evidence="1">
    <location>
        <begin position="349"/>
        <end position="365"/>
    </location>
</feature>
<sequence length="437" mass="47450">MDAKALAKSKRAHSQHHSKKSHASPASKAPAVAASAGNSKKPSAKQTREKNRQFRGSSTALPSNWDRYEEEYDSGSEDPSLGGTSRTSDVVVPKSKGADFRYLISEAQSQLQSPSDLSLESFDSFGGFLPGFNQGVSTVLSARGKNILSWIGNDNFAVEDNETASQASFLSMDLHALAEQLAKVDVSQRLFIDAYLLPPEMHSEGLQKSKCQDYDHTEATHESEADDHYLDKMEFHGSANGEDIMGNRPDISPATTENVHSVPALLPEGSMLVNLAKGGDSTQVGQTCPTKFMNSMEQPNRSSSVDLKENKPSRFEAAAAEAELDMLLDSFGETKLFYSGFPVVKQEPSHVSSQQQVSGFPQPSVQAPDASKNASGAFDLDNAIDELRETSNPTNQNNAMRDQQEKAVRRNPPSDSSLASAHKSSVLDDFDSWLETI</sequence>
<feature type="compositionally biased region" description="Low complexity" evidence="1">
    <location>
        <begin position="414"/>
        <end position="424"/>
    </location>
</feature>
<dbReference type="OMA" id="VTEIEIC"/>
<name>A0A1U8A0D8_NELNU</name>
<dbReference type="InParanoid" id="A0A1U8A0D8"/>
<keyword evidence="2" id="KW-1185">Reference proteome</keyword>
<feature type="compositionally biased region" description="Polar residues" evidence="1">
    <location>
        <begin position="390"/>
        <end position="401"/>
    </location>
</feature>
<dbReference type="PANTHER" id="PTHR37260:SF2">
    <property type="entry name" value="PROTEIN ECERIFERUM 16"/>
    <property type="match status" value="1"/>
</dbReference>
<evidence type="ECO:0000256" key="1">
    <source>
        <dbReference type="SAM" id="MobiDB-lite"/>
    </source>
</evidence>
<dbReference type="AlphaFoldDB" id="A0A1U8A0D8"/>
<accession>A0A1U8A0D8</accession>
<evidence type="ECO:0000313" key="3">
    <source>
        <dbReference type="RefSeq" id="XP_010260341.1"/>
    </source>
</evidence>
<dbReference type="GeneID" id="104599483"/>
<dbReference type="PANTHER" id="PTHR37260">
    <property type="entry name" value="PHOSPHORELAY PROTEIN"/>
    <property type="match status" value="1"/>
</dbReference>
<gene>
    <name evidence="3" type="primary">LOC104599483</name>
</gene>
<dbReference type="InterPro" id="IPR053342">
    <property type="entry name" value="Exosome_cofactor/PTGS_suppr"/>
</dbReference>
<organism evidence="2 3">
    <name type="scientific">Nelumbo nucifera</name>
    <name type="common">Sacred lotus</name>
    <dbReference type="NCBI Taxonomy" id="4432"/>
    <lineage>
        <taxon>Eukaryota</taxon>
        <taxon>Viridiplantae</taxon>
        <taxon>Streptophyta</taxon>
        <taxon>Embryophyta</taxon>
        <taxon>Tracheophyta</taxon>
        <taxon>Spermatophyta</taxon>
        <taxon>Magnoliopsida</taxon>
        <taxon>Proteales</taxon>
        <taxon>Nelumbonaceae</taxon>
        <taxon>Nelumbo</taxon>
    </lineage>
</organism>
<dbReference type="FunCoup" id="A0A1U8A0D8">
    <property type="interactions" value="1287"/>
</dbReference>
<dbReference type="Proteomes" id="UP000189703">
    <property type="component" value="Unplaced"/>
</dbReference>
<feature type="region of interest" description="Disordered" evidence="1">
    <location>
        <begin position="1"/>
        <end position="90"/>
    </location>
</feature>
<proteinExistence type="predicted"/>
<feature type="compositionally biased region" description="Basic residues" evidence="1">
    <location>
        <begin position="7"/>
        <end position="22"/>
    </location>
</feature>
<reference evidence="3" key="1">
    <citation type="submission" date="2025-08" db="UniProtKB">
        <authorList>
            <consortium name="RefSeq"/>
        </authorList>
    </citation>
    <scope>IDENTIFICATION</scope>
</reference>
<feature type="region of interest" description="Disordered" evidence="1">
    <location>
        <begin position="349"/>
        <end position="424"/>
    </location>
</feature>
<dbReference type="OrthoDB" id="685075at2759"/>
<dbReference type="KEGG" id="nnu:104599483"/>
<protein>
    <submittedName>
        <fullName evidence="3">Uncharacterized protein LOC104599483 isoform X1</fullName>
    </submittedName>
</protein>
<dbReference type="eggNOG" id="ENOG502QPUK">
    <property type="taxonomic scope" value="Eukaryota"/>
</dbReference>